<dbReference type="RefSeq" id="WP_198578888.1">
    <property type="nucleotide sequence ID" value="NZ_JADWOX010000034.1"/>
</dbReference>
<feature type="transmembrane region" description="Helical" evidence="8">
    <location>
        <begin position="154"/>
        <end position="173"/>
    </location>
</feature>
<evidence type="ECO:0000256" key="7">
    <source>
        <dbReference type="SAM" id="MobiDB-lite"/>
    </source>
</evidence>
<comment type="subcellular location">
    <subcellularLocation>
        <location evidence="1">Cell membrane</location>
        <topology evidence="1">Multi-pass membrane protein</topology>
    </subcellularLocation>
</comment>
<evidence type="ECO:0000256" key="8">
    <source>
        <dbReference type="SAM" id="Phobius"/>
    </source>
</evidence>
<dbReference type="EMBL" id="JADWOX010000034">
    <property type="protein sequence ID" value="MBI1687005.1"/>
    <property type="molecule type" value="Genomic_DNA"/>
</dbReference>
<evidence type="ECO:0000259" key="10">
    <source>
        <dbReference type="PROSITE" id="PS50929"/>
    </source>
</evidence>
<dbReference type="Pfam" id="PF00005">
    <property type="entry name" value="ABC_tran"/>
    <property type="match status" value="1"/>
</dbReference>
<dbReference type="NCBIfam" id="TIGR01842">
    <property type="entry name" value="type_I_sec_PrtD"/>
    <property type="match status" value="1"/>
</dbReference>
<organism evidence="11 12">
    <name type="scientific">Caulobacter hibisci</name>
    <dbReference type="NCBI Taxonomy" id="2035993"/>
    <lineage>
        <taxon>Bacteria</taxon>
        <taxon>Pseudomonadati</taxon>
        <taxon>Pseudomonadota</taxon>
        <taxon>Alphaproteobacteria</taxon>
        <taxon>Caulobacterales</taxon>
        <taxon>Caulobacteraceae</taxon>
        <taxon>Caulobacter</taxon>
    </lineage>
</organism>
<feature type="domain" description="ABC transporter" evidence="9">
    <location>
        <begin position="330"/>
        <end position="572"/>
    </location>
</feature>
<keyword evidence="3" id="KW-0547">Nucleotide-binding</keyword>
<comment type="caution">
    <text evidence="11">The sequence shown here is derived from an EMBL/GenBank/DDBJ whole genome shotgun (WGS) entry which is preliminary data.</text>
</comment>
<evidence type="ECO:0000313" key="11">
    <source>
        <dbReference type="EMBL" id="MBI1687005.1"/>
    </source>
</evidence>
<dbReference type="InterPro" id="IPR010128">
    <property type="entry name" value="ATPase_T1SS_PrtD-like"/>
</dbReference>
<evidence type="ECO:0000256" key="1">
    <source>
        <dbReference type="ARBA" id="ARBA00004651"/>
    </source>
</evidence>
<gene>
    <name evidence="11" type="ORF">I4Q42_25320</name>
</gene>
<evidence type="ECO:0000313" key="12">
    <source>
        <dbReference type="Proteomes" id="UP000639859"/>
    </source>
</evidence>
<evidence type="ECO:0000259" key="9">
    <source>
        <dbReference type="PROSITE" id="PS50893"/>
    </source>
</evidence>
<dbReference type="SUPFAM" id="SSF52540">
    <property type="entry name" value="P-loop containing nucleoside triphosphate hydrolases"/>
    <property type="match status" value="1"/>
</dbReference>
<evidence type="ECO:0000256" key="5">
    <source>
        <dbReference type="ARBA" id="ARBA00022989"/>
    </source>
</evidence>
<dbReference type="InterPro" id="IPR003439">
    <property type="entry name" value="ABC_transporter-like_ATP-bd"/>
</dbReference>
<protein>
    <submittedName>
        <fullName evidence="11">Type I secretion system permease/ATPase</fullName>
    </submittedName>
</protein>
<dbReference type="InterPro" id="IPR039421">
    <property type="entry name" value="Type_1_exporter"/>
</dbReference>
<keyword evidence="4" id="KW-0067">ATP-binding</keyword>
<evidence type="ECO:0000256" key="6">
    <source>
        <dbReference type="ARBA" id="ARBA00023136"/>
    </source>
</evidence>
<dbReference type="Gene3D" id="3.40.50.300">
    <property type="entry name" value="P-loop containing nucleotide triphosphate hydrolases"/>
    <property type="match status" value="1"/>
</dbReference>
<dbReference type="Gene3D" id="1.20.1560.10">
    <property type="entry name" value="ABC transporter type 1, transmembrane domain"/>
    <property type="match status" value="1"/>
</dbReference>
<dbReference type="InterPro" id="IPR011527">
    <property type="entry name" value="ABC1_TM_dom"/>
</dbReference>
<dbReference type="Pfam" id="PF00664">
    <property type="entry name" value="ABC_membrane"/>
    <property type="match status" value="1"/>
</dbReference>
<evidence type="ECO:0000256" key="2">
    <source>
        <dbReference type="ARBA" id="ARBA00022692"/>
    </source>
</evidence>
<feature type="transmembrane region" description="Helical" evidence="8">
    <location>
        <begin position="21"/>
        <end position="47"/>
    </location>
</feature>
<dbReference type="SUPFAM" id="SSF90123">
    <property type="entry name" value="ABC transporter transmembrane region"/>
    <property type="match status" value="1"/>
</dbReference>
<dbReference type="InterPro" id="IPR036640">
    <property type="entry name" value="ABC1_TM_sf"/>
</dbReference>
<keyword evidence="2 8" id="KW-0812">Transmembrane</keyword>
<dbReference type="PROSITE" id="PS50929">
    <property type="entry name" value="ABC_TM1F"/>
    <property type="match status" value="1"/>
</dbReference>
<dbReference type="InterPro" id="IPR027417">
    <property type="entry name" value="P-loop_NTPase"/>
</dbReference>
<name>A0ABS0T557_9CAUL</name>
<feature type="domain" description="ABC transmembrane type-1" evidence="10">
    <location>
        <begin position="25"/>
        <end position="299"/>
    </location>
</feature>
<feature type="transmembrane region" description="Helical" evidence="8">
    <location>
        <begin position="59"/>
        <end position="79"/>
    </location>
</feature>
<keyword evidence="6 8" id="KW-0472">Membrane</keyword>
<dbReference type="InterPro" id="IPR017871">
    <property type="entry name" value="ABC_transporter-like_CS"/>
</dbReference>
<evidence type="ECO:0000256" key="3">
    <source>
        <dbReference type="ARBA" id="ARBA00022741"/>
    </source>
</evidence>
<accession>A0ABS0T557</accession>
<dbReference type="SMART" id="SM00382">
    <property type="entry name" value="AAA"/>
    <property type="match status" value="1"/>
</dbReference>
<feature type="region of interest" description="Disordered" evidence="7">
    <location>
        <begin position="563"/>
        <end position="597"/>
    </location>
</feature>
<feature type="transmembrane region" description="Helical" evidence="8">
    <location>
        <begin position="128"/>
        <end position="148"/>
    </location>
</feature>
<reference evidence="11 12" key="1">
    <citation type="submission" date="2020-11" db="EMBL/GenBank/DDBJ databases">
        <title>genome sequence of strain KACC 18849.</title>
        <authorList>
            <person name="Gao J."/>
            <person name="Zhang X."/>
        </authorList>
    </citation>
    <scope>NUCLEOTIDE SEQUENCE [LARGE SCALE GENOMIC DNA]</scope>
    <source>
        <strain evidence="11 12">KACC 18849</strain>
    </source>
</reference>
<sequence length="597" mass="64568">MKRAYKSANPLRAALRACRTHFMSAALFSGLINLLYLVPSIFMLQVYDRVVPTRGGGTLVILCLVLAVSLIVFAALDAVRMRLLMLSSMRLEKRAAGDILHRILGAGQATPLQRLQAMRDFDTLRNTLTGPAIIAIFDAPWAPIYIIICYMLHPMIGLLALLSSLLLIGVAVLSDYATRNGVAEASKQANINYQLQDFSIQSAEVARALGLRNALVTRHLSDRAEVAQIQGEVANTSGSFLAVTKFLRMLFQSMALALGAWLAIKQEISAGAIFAASLILGRALQPVEQILNALKNVLSARDAYRNLLEFCELPDAAAPRTTLPKPQGRFDVINATVEIPGLERPILNDLTFSVMPGEIIGLVGPSGAGKSTLLRMMAGAIEPTSGEIRIDGAKLDDWDRETLGRNMGYMPQSPTLFPASVHANISRFRSYLEPAGPDLDRRVVNAAQMAGAHELILRFAQGYQTSLTNREGGLSAGQRQVVALARALFDSPTILLLDEPNAHLDSGGEARLVETIEELRQRNATVIVSSHRTGILRSVDKIMVLRDGEIQVFGDRDDIFRTAASAPVPAPPSPEPASDVGQLNQGDDGRDARQGGA</sequence>
<dbReference type="PROSITE" id="PS00211">
    <property type="entry name" value="ABC_TRANSPORTER_1"/>
    <property type="match status" value="1"/>
</dbReference>
<proteinExistence type="predicted"/>
<feature type="compositionally biased region" description="Basic and acidic residues" evidence="7">
    <location>
        <begin position="587"/>
        <end position="597"/>
    </location>
</feature>
<keyword evidence="5 8" id="KW-1133">Transmembrane helix</keyword>
<dbReference type="PROSITE" id="PS50893">
    <property type="entry name" value="ABC_TRANSPORTER_2"/>
    <property type="match status" value="1"/>
</dbReference>
<dbReference type="Proteomes" id="UP000639859">
    <property type="component" value="Unassembled WGS sequence"/>
</dbReference>
<dbReference type="PANTHER" id="PTHR24221">
    <property type="entry name" value="ATP-BINDING CASSETTE SUB-FAMILY B"/>
    <property type="match status" value="1"/>
</dbReference>
<evidence type="ECO:0000256" key="4">
    <source>
        <dbReference type="ARBA" id="ARBA00022840"/>
    </source>
</evidence>
<keyword evidence="12" id="KW-1185">Reference proteome</keyword>
<dbReference type="PANTHER" id="PTHR24221:SF248">
    <property type="entry name" value="ABC TRANSPORTER TRANSMEMBRANE REGION"/>
    <property type="match status" value="1"/>
</dbReference>
<dbReference type="InterPro" id="IPR003593">
    <property type="entry name" value="AAA+_ATPase"/>
</dbReference>